<feature type="compositionally biased region" description="Polar residues" evidence="3">
    <location>
        <begin position="388"/>
        <end position="408"/>
    </location>
</feature>
<keyword evidence="7" id="KW-1185">Reference proteome</keyword>
<dbReference type="GO" id="GO:0007268">
    <property type="term" value="P:chemical synaptic transmission"/>
    <property type="evidence" value="ECO:0007669"/>
    <property type="project" value="TreeGrafter"/>
</dbReference>
<dbReference type="InterPro" id="IPR050614">
    <property type="entry name" value="Synaptic_Scaffolding_LAP-MAGUK"/>
</dbReference>
<reference evidence="6 7" key="2">
    <citation type="submission" date="2018-11" db="EMBL/GenBank/DDBJ databases">
        <authorList>
            <consortium name="Pathogen Informatics"/>
        </authorList>
    </citation>
    <scope>NUCLEOTIDE SEQUENCE [LARGE SCALE GENOMIC DNA]</scope>
</reference>
<gene>
    <name evidence="6" type="ORF">ASIM_LOCUS16732</name>
</gene>
<dbReference type="GO" id="GO:0043113">
    <property type="term" value="P:receptor clustering"/>
    <property type="evidence" value="ECO:0007669"/>
    <property type="project" value="TreeGrafter"/>
</dbReference>
<name>A0A0M3K8N4_ANISI</name>
<dbReference type="SUPFAM" id="SSF50156">
    <property type="entry name" value="PDZ domain-like"/>
    <property type="match status" value="1"/>
</dbReference>
<feature type="transmembrane region" description="Helical" evidence="4">
    <location>
        <begin position="525"/>
        <end position="546"/>
    </location>
</feature>
<dbReference type="GO" id="GO:0016323">
    <property type="term" value="C:basolateral plasma membrane"/>
    <property type="evidence" value="ECO:0007669"/>
    <property type="project" value="TreeGrafter"/>
</dbReference>
<evidence type="ECO:0000256" key="1">
    <source>
        <dbReference type="ARBA" id="ARBA00004370"/>
    </source>
</evidence>
<dbReference type="PROSITE" id="PS50106">
    <property type="entry name" value="PDZ"/>
    <property type="match status" value="1"/>
</dbReference>
<dbReference type="Gene3D" id="2.30.42.10">
    <property type="match status" value="1"/>
</dbReference>
<evidence type="ECO:0000256" key="3">
    <source>
        <dbReference type="SAM" id="MobiDB-lite"/>
    </source>
</evidence>
<dbReference type="GO" id="GO:0043005">
    <property type="term" value="C:neuron projection"/>
    <property type="evidence" value="ECO:0007669"/>
    <property type="project" value="TreeGrafter"/>
</dbReference>
<dbReference type="GO" id="GO:0097120">
    <property type="term" value="P:receptor localization to synapse"/>
    <property type="evidence" value="ECO:0007669"/>
    <property type="project" value="TreeGrafter"/>
</dbReference>
<dbReference type="InterPro" id="IPR001478">
    <property type="entry name" value="PDZ"/>
</dbReference>
<keyword evidence="4" id="KW-0812">Transmembrane</keyword>
<accession>A0A0M3K8N4</accession>
<evidence type="ECO:0000259" key="5">
    <source>
        <dbReference type="PROSITE" id="PS50106"/>
    </source>
</evidence>
<dbReference type="SMART" id="SM00228">
    <property type="entry name" value="PDZ"/>
    <property type="match status" value="1"/>
</dbReference>
<evidence type="ECO:0000256" key="2">
    <source>
        <dbReference type="ARBA" id="ARBA00023136"/>
    </source>
</evidence>
<feature type="region of interest" description="Disordered" evidence="3">
    <location>
        <begin position="472"/>
        <end position="504"/>
    </location>
</feature>
<keyword evidence="2 4" id="KW-0472">Membrane</keyword>
<dbReference type="PANTHER" id="PTHR23119">
    <property type="entry name" value="DISCS LARGE"/>
    <property type="match status" value="1"/>
</dbReference>
<dbReference type="Pfam" id="PF00595">
    <property type="entry name" value="PDZ"/>
    <property type="match status" value="1"/>
</dbReference>
<feature type="compositionally biased region" description="Low complexity" evidence="3">
    <location>
        <begin position="487"/>
        <end position="496"/>
    </location>
</feature>
<feature type="region of interest" description="Disordered" evidence="3">
    <location>
        <begin position="386"/>
        <end position="408"/>
    </location>
</feature>
<keyword evidence="4" id="KW-1133">Transmembrane helix</keyword>
<evidence type="ECO:0000313" key="6">
    <source>
        <dbReference type="EMBL" id="VDK58571.1"/>
    </source>
</evidence>
<dbReference type="InterPro" id="IPR036034">
    <property type="entry name" value="PDZ_sf"/>
</dbReference>
<feature type="region of interest" description="Disordered" evidence="3">
    <location>
        <begin position="1"/>
        <end position="25"/>
    </location>
</feature>
<comment type="subcellular location">
    <subcellularLocation>
        <location evidence="1">Membrane</location>
    </subcellularLocation>
</comment>
<dbReference type="OrthoDB" id="123971at2759"/>
<evidence type="ECO:0000313" key="8">
    <source>
        <dbReference type="WBParaSite" id="ASIM_0001732501-mRNA-1"/>
    </source>
</evidence>
<dbReference type="GO" id="GO:0031594">
    <property type="term" value="C:neuromuscular junction"/>
    <property type="evidence" value="ECO:0007669"/>
    <property type="project" value="TreeGrafter"/>
</dbReference>
<dbReference type="GO" id="GO:0099072">
    <property type="term" value="P:regulation of postsynaptic membrane neurotransmitter receptor levels"/>
    <property type="evidence" value="ECO:0007669"/>
    <property type="project" value="TreeGrafter"/>
</dbReference>
<dbReference type="GO" id="GO:0045197">
    <property type="term" value="P:establishment or maintenance of epithelial cell apical/basal polarity"/>
    <property type="evidence" value="ECO:0007669"/>
    <property type="project" value="TreeGrafter"/>
</dbReference>
<organism evidence="8">
    <name type="scientific">Anisakis simplex</name>
    <name type="common">Herring worm</name>
    <dbReference type="NCBI Taxonomy" id="6269"/>
    <lineage>
        <taxon>Eukaryota</taxon>
        <taxon>Metazoa</taxon>
        <taxon>Ecdysozoa</taxon>
        <taxon>Nematoda</taxon>
        <taxon>Chromadorea</taxon>
        <taxon>Rhabditida</taxon>
        <taxon>Spirurina</taxon>
        <taxon>Ascaridomorpha</taxon>
        <taxon>Ascaridoidea</taxon>
        <taxon>Anisakidae</taxon>
        <taxon>Anisakis</taxon>
        <taxon>Anisakis simplex complex</taxon>
    </lineage>
</organism>
<evidence type="ECO:0000256" key="4">
    <source>
        <dbReference type="SAM" id="Phobius"/>
    </source>
</evidence>
<dbReference type="GO" id="GO:0098609">
    <property type="term" value="P:cell-cell adhesion"/>
    <property type="evidence" value="ECO:0007669"/>
    <property type="project" value="TreeGrafter"/>
</dbReference>
<dbReference type="GO" id="GO:0098839">
    <property type="term" value="C:postsynaptic density membrane"/>
    <property type="evidence" value="ECO:0007669"/>
    <property type="project" value="TreeGrafter"/>
</dbReference>
<feature type="domain" description="PDZ" evidence="5">
    <location>
        <begin position="262"/>
        <end position="349"/>
    </location>
</feature>
<dbReference type="AlphaFoldDB" id="A0A0M3K8N4"/>
<evidence type="ECO:0000313" key="7">
    <source>
        <dbReference type="Proteomes" id="UP000267096"/>
    </source>
</evidence>
<dbReference type="PANTHER" id="PTHR23119:SF51">
    <property type="entry name" value="DISKS LARGE 1 TUMOR SUPPRESSOR PROTEIN"/>
    <property type="match status" value="1"/>
</dbReference>
<dbReference type="WBParaSite" id="ASIM_0001732501-mRNA-1">
    <property type="protein sequence ID" value="ASIM_0001732501-mRNA-1"/>
    <property type="gene ID" value="ASIM_0001732501"/>
</dbReference>
<proteinExistence type="predicted"/>
<reference evidence="8" key="1">
    <citation type="submission" date="2017-02" db="UniProtKB">
        <authorList>
            <consortium name="WormBaseParasite"/>
        </authorList>
    </citation>
    <scope>IDENTIFICATION</scope>
</reference>
<dbReference type="EMBL" id="UYRR01033361">
    <property type="protein sequence ID" value="VDK58571.1"/>
    <property type="molecule type" value="Genomic_DNA"/>
</dbReference>
<sequence length="549" mass="59016">MFVDTNQAADANDLGGEYAKGSHRDGRLIASERSAQSRPFQTTYQTFNENLDNSSEDILFSEDSASFTQRILVSGDSHNDFRVARHSTPISRSSHQAVTVNEKNELTGASSTLPSASFEHRLVAGQDYTDLKAFGGTQKKRKGLWRSRLSIAEAGKRLLSRLGLNGRRAASLRSFDSASLIDSSLISNSHLHNQSTNKDDHTPERTLSLITTGPIRVKRYVENVSVHPVQQQLPDKNQVVSEMPISEMPKKPETETEDETRAIELFKGANGLGFNIVGGTDSEHMPGDNGIFVSRIALGGAAYNDGRLKEGDRIISVNGIGLSGKSHDEAVSVFRQIKHSAKLIIEPDADRKLVSKPTNFLHGTTEVSAKLSSEAEIAGGRSVRIVSTPPSESAKTARSSSERTMTTAEPQRVVLASNGYPALSVSSIHSDDSGTLRTATSPFLSSRLHTGVTDVNTAKYLETEIGGSLKPSSGVGLVDNSENDDGASTTSAAPSTHSIIDDVPRTPKKPISILDPASPSMLTEALFVSVGIAAISIGAYAIYQFVKRR</sequence>
<dbReference type="GO" id="GO:0019901">
    <property type="term" value="F:protein kinase binding"/>
    <property type="evidence" value="ECO:0007669"/>
    <property type="project" value="TreeGrafter"/>
</dbReference>
<protein>
    <submittedName>
        <fullName evidence="8">Synaptojanin-2-binding protein (inferred by orthology to a human protein)</fullName>
    </submittedName>
</protein>
<dbReference type="Proteomes" id="UP000267096">
    <property type="component" value="Unassembled WGS sequence"/>
</dbReference>